<organism evidence="6 7">
    <name type="scientific">Enhydrobacter aerosaccus</name>
    <dbReference type="NCBI Taxonomy" id="225324"/>
    <lineage>
        <taxon>Bacteria</taxon>
        <taxon>Pseudomonadati</taxon>
        <taxon>Pseudomonadota</taxon>
        <taxon>Alphaproteobacteria</taxon>
        <taxon>Hyphomicrobiales</taxon>
        <taxon>Enhydrobacter</taxon>
    </lineage>
</organism>
<evidence type="ECO:0000256" key="2">
    <source>
        <dbReference type="ARBA" id="ARBA00022670"/>
    </source>
</evidence>
<protein>
    <submittedName>
        <fullName evidence="6">Serine protease Do</fullName>
    </submittedName>
</protein>
<evidence type="ECO:0000313" key="7">
    <source>
        <dbReference type="Proteomes" id="UP000190092"/>
    </source>
</evidence>
<dbReference type="FunFam" id="2.40.10.10:FF:000001">
    <property type="entry name" value="Periplasmic serine protease DegS"/>
    <property type="match status" value="1"/>
</dbReference>
<dbReference type="RefSeq" id="WP_085935074.1">
    <property type="nucleotide sequence ID" value="NZ_FUWJ01000003.1"/>
</dbReference>
<dbReference type="Gene3D" id="2.40.10.120">
    <property type="match status" value="1"/>
</dbReference>
<feature type="signal peptide" evidence="5">
    <location>
        <begin position="1"/>
        <end position="20"/>
    </location>
</feature>
<dbReference type="Proteomes" id="UP000190092">
    <property type="component" value="Unassembled WGS sequence"/>
</dbReference>
<dbReference type="InterPro" id="IPR051201">
    <property type="entry name" value="Chloro_Bact_Ser_Proteases"/>
</dbReference>
<comment type="similarity">
    <text evidence="1">Belongs to the peptidase S1C family.</text>
</comment>
<dbReference type="Pfam" id="PF13365">
    <property type="entry name" value="Trypsin_2"/>
    <property type="match status" value="1"/>
</dbReference>
<dbReference type="InterPro" id="IPR001940">
    <property type="entry name" value="Peptidase_S1C"/>
</dbReference>
<dbReference type="InterPro" id="IPR009003">
    <property type="entry name" value="Peptidase_S1_PA"/>
</dbReference>
<evidence type="ECO:0000256" key="5">
    <source>
        <dbReference type="SAM" id="SignalP"/>
    </source>
</evidence>
<dbReference type="SUPFAM" id="SSF50494">
    <property type="entry name" value="Trypsin-like serine proteases"/>
    <property type="match status" value="1"/>
</dbReference>
<keyword evidence="2 6" id="KW-0645">Protease</keyword>
<dbReference type="GO" id="GO:0004252">
    <property type="term" value="F:serine-type endopeptidase activity"/>
    <property type="evidence" value="ECO:0007669"/>
    <property type="project" value="InterPro"/>
</dbReference>
<gene>
    <name evidence="6" type="ORF">SAMN02745126_03398</name>
</gene>
<keyword evidence="4" id="KW-0720">Serine protease</keyword>
<accession>A0A1T4QRF1</accession>
<sequence>MRFLAILLAALVAVSVPATAQIQRGAAASQVLSPPTLAPLVRRVAPAVVSISIRGHVAMEQNPLFSDPLFRQFFGIPEGPIMHEIQAVGSGVIVDPRQGLIVTNNHVVEHADDIAVTLADGRQLRGRKIGGDARADIAFIQVPPNHLESIPFGDADALQVGDYVIAIGNPFGIGQTVTHGIISAVRRTGIGDDEQENFIQTDAAINPGNSGGALVDMNGTLVGINTAIIGPSGANVGIGFAIPVNTVRLVMDRLMRRAAAAHNRWQ</sequence>
<feature type="chain" id="PRO_5012639910" evidence="5">
    <location>
        <begin position="21"/>
        <end position="266"/>
    </location>
</feature>
<evidence type="ECO:0000256" key="3">
    <source>
        <dbReference type="ARBA" id="ARBA00022801"/>
    </source>
</evidence>
<evidence type="ECO:0000313" key="6">
    <source>
        <dbReference type="EMBL" id="SKA06310.1"/>
    </source>
</evidence>
<keyword evidence="3" id="KW-0378">Hydrolase</keyword>
<dbReference type="GO" id="GO:0006508">
    <property type="term" value="P:proteolysis"/>
    <property type="evidence" value="ECO:0007669"/>
    <property type="project" value="UniProtKB-KW"/>
</dbReference>
<proteinExistence type="inferred from homology"/>
<keyword evidence="5" id="KW-0732">Signal</keyword>
<evidence type="ECO:0000256" key="4">
    <source>
        <dbReference type="ARBA" id="ARBA00022825"/>
    </source>
</evidence>
<reference evidence="7" key="1">
    <citation type="submission" date="2017-02" db="EMBL/GenBank/DDBJ databases">
        <authorList>
            <person name="Varghese N."/>
            <person name="Submissions S."/>
        </authorList>
    </citation>
    <scope>NUCLEOTIDE SEQUENCE [LARGE SCALE GENOMIC DNA]</scope>
    <source>
        <strain evidence="7">ATCC 27094</strain>
    </source>
</reference>
<dbReference type="PANTHER" id="PTHR43343:SF3">
    <property type="entry name" value="PROTEASE DO-LIKE 8, CHLOROPLASTIC"/>
    <property type="match status" value="1"/>
</dbReference>
<dbReference type="AlphaFoldDB" id="A0A1T4QRF1"/>
<evidence type="ECO:0000256" key="1">
    <source>
        <dbReference type="ARBA" id="ARBA00010541"/>
    </source>
</evidence>
<dbReference type="EMBL" id="FUWJ01000003">
    <property type="protein sequence ID" value="SKA06310.1"/>
    <property type="molecule type" value="Genomic_DNA"/>
</dbReference>
<dbReference type="PRINTS" id="PR00834">
    <property type="entry name" value="PROTEASES2C"/>
</dbReference>
<dbReference type="PANTHER" id="PTHR43343">
    <property type="entry name" value="PEPTIDASE S12"/>
    <property type="match status" value="1"/>
</dbReference>
<dbReference type="STRING" id="225324.SAMN02745126_03398"/>
<dbReference type="OrthoDB" id="9758917at2"/>
<name>A0A1T4QRF1_9HYPH</name>
<keyword evidence="7" id="KW-1185">Reference proteome</keyword>